<dbReference type="GO" id="GO:0006094">
    <property type="term" value="P:gluconeogenesis"/>
    <property type="evidence" value="ECO:0007669"/>
    <property type="project" value="UniProtKB-UniRule"/>
</dbReference>
<feature type="binding site" evidence="10">
    <location>
        <position position="202"/>
    </location>
    <ligand>
        <name>substrate</name>
    </ligand>
</feature>
<feature type="binding site" evidence="10">
    <location>
        <position position="222"/>
    </location>
    <ligand>
        <name>Mn(2+)</name>
        <dbReference type="ChEBI" id="CHEBI:29035"/>
    </ligand>
</feature>
<dbReference type="Gene3D" id="3.40.449.10">
    <property type="entry name" value="Phosphoenolpyruvate Carboxykinase, domain 1"/>
    <property type="match status" value="1"/>
</dbReference>
<keyword evidence="4 10" id="KW-0312">Gluconeogenesis</keyword>
<dbReference type="GO" id="GO:0005829">
    <property type="term" value="C:cytosol"/>
    <property type="evidence" value="ECO:0007669"/>
    <property type="project" value="TreeGrafter"/>
</dbReference>
<evidence type="ECO:0000256" key="9">
    <source>
        <dbReference type="ARBA" id="ARBA00047371"/>
    </source>
</evidence>
<keyword evidence="10" id="KW-0464">Manganese</keyword>
<protein>
    <recommendedName>
        <fullName evidence="3 10">Phosphoenolpyruvate carboxykinase (ATP)</fullName>
        <shortName evidence="10">PCK</shortName>
        <shortName evidence="10">PEP carboxykinase</shortName>
        <shortName evidence="10">PEPCK</shortName>
        <ecNumber evidence="3 10">4.1.1.49</ecNumber>
    </recommendedName>
</protein>
<evidence type="ECO:0000256" key="3">
    <source>
        <dbReference type="ARBA" id="ARBA00012363"/>
    </source>
</evidence>
<dbReference type="GO" id="GO:0004612">
    <property type="term" value="F:phosphoenolpyruvate carboxykinase (ATP) activity"/>
    <property type="evidence" value="ECO:0007669"/>
    <property type="project" value="UniProtKB-UniRule"/>
</dbReference>
<dbReference type="OrthoDB" id="9806325at2"/>
<evidence type="ECO:0000256" key="1">
    <source>
        <dbReference type="ARBA" id="ARBA00004742"/>
    </source>
</evidence>
<dbReference type="PIRSF" id="PIRSF006294">
    <property type="entry name" value="PEP_crbxkin"/>
    <property type="match status" value="1"/>
</dbReference>
<name>A0A3N4M6X6_9BACT</name>
<feature type="binding site" evidence="10">
    <location>
        <position position="61"/>
    </location>
    <ligand>
        <name>substrate</name>
    </ligand>
</feature>
<comment type="catalytic activity">
    <reaction evidence="9 10">
        <text>oxaloacetate + ATP = phosphoenolpyruvate + ADP + CO2</text>
        <dbReference type="Rhea" id="RHEA:18617"/>
        <dbReference type="ChEBI" id="CHEBI:16452"/>
        <dbReference type="ChEBI" id="CHEBI:16526"/>
        <dbReference type="ChEBI" id="CHEBI:30616"/>
        <dbReference type="ChEBI" id="CHEBI:58702"/>
        <dbReference type="ChEBI" id="CHEBI:456216"/>
        <dbReference type="EC" id="4.1.1.49"/>
    </reaction>
</comment>
<dbReference type="Gene3D" id="3.90.228.20">
    <property type="match status" value="1"/>
</dbReference>
<dbReference type="SUPFAM" id="SSF53795">
    <property type="entry name" value="PEP carboxykinase-like"/>
    <property type="match status" value="1"/>
</dbReference>
<comment type="cofactor">
    <cofactor evidence="10">
        <name>Mn(2+)</name>
        <dbReference type="ChEBI" id="CHEBI:29035"/>
    </cofactor>
    <text evidence="10">Binds 1 Mn(2+) ion per subunit.</text>
</comment>
<dbReference type="Gene3D" id="2.170.8.10">
    <property type="entry name" value="Phosphoenolpyruvate Carboxykinase, domain 2"/>
    <property type="match status" value="1"/>
</dbReference>
<comment type="function">
    <text evidence="10">Involved in the gluconeogenesis. Catalyzes the conversion of oxaloacetate (OAA) to phosphoenolpyruvate (PEP) through direct phosphoryl transfer between the nucleoside triphosphate and OAA.</text>
</comment>
<dbReference type="PANTHER" id="PTHR30031">
    <property type="entry name" value="PHOSPHOENOLPYRUVATE CARBOXYKINASE ATP"/>
    <property type="match status" value="1"/>
</dbReference>
<feature type="binding site" evidence="10">
    <location>
        <position position="449"/>
    </location>
    <ligand>
        <name>ATP</name>
        <dbReference type="ChEBI" id="CHEBI:30616"/>
    </ligand>
</feature>
<evidence type="ECO:0000256" key="5">
    <source>
        <dbReference type="ARBA" id="ARBA00022741"/>
    </source>
</evidence>
<dbReference type="InterPro" id="IPR001272">
    <property type="entry name" value="PEP_carboxykinase_ATP"/>
</dbReference>
<sequence>MQISSVRDTLRELRELGIESIADPHYQLSPEELTAQTLALSQGCLSDTGALMVNTGEFTGRSPKDKFIVKDSITADSVNWNDFNLPFTPENFDRLYQKITRYLSGKPIWVRDCQACADPEYRLNIRVITETPWANLFAYNMFIRPAEEELDSIEPDWTVIQAPGLHADPATDGTRQHNFSLVNFTKKMIIIGGSAYTGEIKKGVFTILNYLLPHTKGVLSMHCSANEGKNGDTAVFFGLSGTGKTTLSADPERKLIGDDEHGWTPSSVFNFEGGCYAKTIDLSEEKEPAIYHAIREGALLENTGFFPGTNTVNYADKKITENTRVSYPLHYISNAKEPSVGAVPKNLFFLTCDAYGVLPPISRLTPGQAMYQFISGYTAKVAGTEAGVTEPKSTFSACFGAPFLPLHPARYAQMLGEKMRRHNVNVWLINTGWTGGPYGTGNRIKLSFTRAMITAALKGELDKTAYKNHEVFGVAIPEAVPGVPAEILDPRNTWADGAAYDAQAADLAAQFVKNFEKYAGKADPEILEAAPKV</sequence>
<dbReference type="Pfam" id="PF01293">
    <property type="entry name" value="PEPCK_ATP"/>
    <property type="match status" value="1"/>
</dbReference>
<feature type="binding site" evidence="10">
    <location>
        <position position="202"/>
    </location>
    <ligand>
        <name>Mn(2+)</name>
        <dbReference type="ChEBI" id="CHEBI:29035"/>
    </ligand>
</feature>
<feature type="binding site" evidence="10">
    <location>
        <position position="202"/>
    </location>
    <ligand>
        <name>ATP</name>
        <dbReference type="ChEBI" id="CHEBI:30616"/>
    </ligand>
</feature>
<dbReference type="CDD" id="cd00484">
    <property type="entry name" value="PEPCK_ATP"/>
    <property type="match status" value="1"/>
</dbReference>
<dbReference type="InterPro" id="IPR013035">
    <property type="entry name" value="PEP_carboxykinase_C"/>
</dbReference>
<dbReference type="InterPro" id="IPR008210">
    <property type="entry name" value="PEP_carboxykinase_N"/>
</dbReference>
<keyword evidence="6 10" id="KW-0210">Decarboxylase</keyword>
<dbReference type="Proteomes" id="UP000279089">
    <property type="component" value="Unassembled WGS sequence"/>
</dbReference>
<dbReference type="EC" id="4.1.1.49" evidence="3 10"/>
<dbReference type="GO" id="GO:0005524">
    <property type="term" value="F:ATP binding"/>
    <property type="evidence" value="ECO:0007669"/>
    <property type="project" value="UniProtKB-UniRule"/>
</dbReference>
<evidence type="ECO:0000256" key="10">
    <source>
        <dbReference type="HAMAP-Rule" id="MF_00453"/>
    </source>
</evidence>
<feature type="binding site" evidence="10">
    <location>
        <position position="222"/>
    </location>
    <ligand>
        <name>ATP</name>
        <dbReference type="ChEBI" id="CHEBI:30616"/>
    </ligand>
</feature>
<keyword evidence="5 10" id="KW-0547">Nucleotide-binding</keyword>
<keyword evidence="7 10" id="KW-0067">ATP-binding</keyword>
<keyword evidence="11" id="KW-0670">Pyruvate</keyword>
<dbReference type="AlphaFoldDB" id="A0A3N4M6X6"/>
<comment type="pathway">
    <text evidence="1 10">Carbohydrate biosynthesis; gluconeogenesis.</text>
</comment>
<dbReference type="EMBL" id="RMBX01000013">
    <property type="protein sequence ID" value="RPD38895.1"/>
    <property type="molecule type" value="Genomic_DNA"/>
</dbReference>
<comment type="subcellular location">
    <subcellularLocation>
        <location evidence="10">Cytoplasm</location>
    </subcellularLocation>
</comment>
<evidence type="ECO:0000313" key="12">
    <source>
        <dbReference type="Proteomes" id="UP000279089"/>
    </source>
</evidence>
<proteinExistence type="inferred from homology"/>
<evidence type="ECO:0000256" key="2">
    <source>
        <dbReference type="ARBA" id="ARBA00006052"/>
    </source>
</evidence>
<feature type="binding site" evidence="10">
    <location>
        <position position="196"/>
    </location>
    <ligand>
        <name>substrate</name>
    </ligand>
</feature>
<dbReference type="UniPathway" id="UPA00138"/>
<dbReference type="PANTHER" id="PTHR30031:SF0">
    <property type="entry name" value="PHOSPHOENOLPYRUVATE CARBOXYKINASE (ATP)"/>
    <property type="match status" value="1"/>
</dbReference>
<organism evidence="11 12">
    <name type="scientific">Chitinophaga barathri</name>
    <dbReference type="NCBI Taxonomy" id="1647451"/>
    <lineage>
        <taxon>Bacteria</taxon>
        <taxon>Pseudomonadati</taxon>
        <taxon>Bacteroidota</taxon>
        <taxon>Chitinophagia</taxon>
        <taxon>Chitinophagales</taxon>
        <taxon>Chitinophagaceae</taxon>
        <taxon>Chitinophaga</taxon>
    </lineage>
</organism>
<evidence type="ECO:0000313" key="11">
    <source>
        <dbReference type="EMBL" id="RPD38895.1"/>
    </source>
</evidence>
<keyword evidence="8 10" id="KW-0456">Lyase</keyword>
<evidence type="ECO:0000256" key="8">
    <source>
        <dbReference type="ARBA" id="ARBA00023239"/>
    </source>
</evidence>
<dbReference type="HAMAP" id="MF_00453">
    <property type="entry name" value="PEPCK_ATP"/>
    <property type="match status" value="1"/>
</dbReference>
<keyword evidence="11" id="KW-0418">Kinase</keyword>
<dbReference type="GO" id="GO:0046872">
    <property type="term" value="F:metal ion binding"/>
    <property type="evidence" value="ECO:0007669"/>
    <property type="project" value="UniProtKB-KW"/>
</dbReference>
<keyword evidence="12" id="KW-1185">Reference proteome</keyword>
<gene>
    <name evidence="10 11" type="primary">pckA</name>
    <name evidence="11" type="ORF">EG028_22360</name>
</gene>
<dbReference type="RefSeq" id="WP_120518555.1">
    <property type="nucleotide sequence ID" value="NZ_QXZY01000013.1"/>
</dbReference>
<keyword evidence="10" id="KW-0963">Cytoplasm</keyword>
<evidence type="ECO:0000256" key="6">
    <source>
        <dbReference type="ARBA" id="ARBA00022793"/>
    </source>
</evidence>
<keyword evidence="11" id="KW-0808">Transferase</keyword>
<feature type="binding site" evidence="10">
    <location>
        <begin position="238"/>
        <end position="246"/>
    </location>
    <ligand>
        <name>ATP</name>
        <dbReference type="ChEBI" id="CHEBI:30616"/>
    </ligand>
</feature>
<dbReference type="PROSITE" id="PS00532">
    <property type="entry name" value="PEPCK_ATP"/>
    <property type="match status" value="1"/>
</dbReference>
<feature type="binding site" evidence="10">
    <location>
        <position position="324"/>
    </location>
    <ligand>
        <name>ATP</name>
        <dbReference type="ChEBI" id="CHEBI:30616"/>
    </ligand>
</feature>
<evidence type="ECO:0000256" key="4">
    <source>
        <dbReference type="ARBA" id="ARBA00022432"/>
    </source>
</evidence>
<dbReference type="NCBIfam" id="NF006821">
    <property type="entry name" value="PRK09344.1-3"/>
    <property type="match status" value="1"/>
</dbReference>
<reference evidence="12" key="1">
    <citation type="submission" date="2018-11" db="EMBL/GenBank/DDBJ databases">
        <title>Chitinophaga lutea sp.nov., isolate from arsenic contaminated soil.</title>
        <authorList>
            <person name="Zong Y."/>
        </authorList>
    </citation>
    <scope>NUCLEOTIDE SEQUENCE [LARGE SCALE GENOMIC DNA]</scope>
    <source>
        <strain evidence="12">YLT18</strain>
    </source>
</reference>
<feature type="binding site" evidence="10">
    <location>
        <position position="324"/>
    </location>
    <ligand>
        <name>substrate</name>
    </ligand>
</feature>
<feature type="binding site" evidence="10">
    <location>
        <begin position="443"/>
        <end position="444"/>
    </location>
    <ligand>
        <name>ATP</name>
        <dbReference type="ChEBI" id="CHEBI:30616"/>
    </ligand>
</feature>
<feature type="binding site" evidence="10">
    <location>
        <position position="259"/>
    </location>
    <ligand>
        <name>Mn(2+)</name>
        <dbReference type="ChEBI" id="CHEBI:29035"/>
    </ligand>
</feature>
<dbReference type="InterPro" id="IPR015994">
    <property type="entry name" value="PEPCK_ATP_CS"/>
</dbReference>
<keyword evidence="10" id="KW-0479">Metal-binding</keyword>
<comment type="caution">
    <text evidence="11">The sequence shown here is derived from an EMBL/GenBank/DDBJ whole genome shotgun (WGS) entry which is preliminary data.</text>
</comment>
<accession>A0A3N4M6X6</accession>
<dbReference type="GO" id="GO:0016301">
    <property type="term" value="F:kinase activity"/>
    <property type="evidence" value="ECO:0007669"/>
    <property type="project" value="UniProtKB-KW"/>
</dbReference>
<comment type="similarity">
    <text evidence="2 10">Belongs to the phosphoenolpyruvate carboxykinase (ATP) family.</text>
</comment>
<feature type="binding site" evidence="10">
    <location>
        <position position="287"/>
    </location>
    <ligand>
        <name>ATP</name>
        <dbReference type="ChEBI" id="CHEBI:30616"/>
    </ligand>
</feature>
<evidence type="ECO:0000256" key="7">
    <source>
        <dbReference type="ARBA" id="ARBA00022840"/>
    </source>
</evidence>
<dbReference type="NCBIfam" id="TIGR00224">
    <property type="entry name" value="pckA"/>
    <property type="match status" value="1"/>
</dbReference>
<dbReference type="NCBIfam" id="NF006820">
    <property type="entry name" value="PRK09344.1-2"/>
    <property type="match status" value="1"/>
</dbReference>
<dbReference type="SUPFAM" id="SSF68923">
    <property type="entry name" value="PEP carboxykinase N-terminal domain"/>
    <property type="match status" value="1"/>
</dbReference>